<feature type="region of interest" description="Disordered" evidence="1">
    <location>
        <begin position="339"/>
        <end position="362"/>
    </location>
</feature>
<feature type="region of interest" description="Disordered" evidence="1">
    <location>
        <begin position="570"/>
        <end position="612"/>
    </location>
</feature>
<feature type="region of interest" description="Disordered" evidence="1">
    <location>
        <begin position="239"/>
        <end position="289"/>
    </location>
</feature>
<feature type="compositionally biased region" description="Polar residues" evidence="1">
    <location>
        <begin position="347"/>
        <end position="362"/>
    </location>
</feature>
<feature type="compositionally biased region" description="Polar residues" evidence="1">
    <location>
        <begin position="239"/>
        <end position="268"/>
    </location>
</feature>
<dbReference type="RefSeq" id="XP_013773780.2">
    <property type="nucleotide sequence ID" value="XM_013918326.2"/>
</dbReference>
<evidence type="ECO:0000256" key="1">
    <source>
        <dbReference type="SAM" id="MobiDB-lite"/>
    </source>
</evidence>
<feature type="compositionally biased region" description="Basic residues" evidence="1">
    <location>
        <begin position="584"/>
        <end position="602"/>
    </location>
</feature>
<feature type="region of interest" description="Disordered" evidence="1">
    <location>
        <begin position="1"/>
        <end position="49"/>
    </location>
</feature>
<proteinExistence type="predicted"/>
<name>A0ABM1SBQ1_LIMPO</name>
<evidence type="ECO:0000313" key="2">
    <source>
        <dbReference type="Proteomes" id="UP000694941"/>
    </source>
</evidence>
<dbReference type="GeneID" id="106458775"/>
<feature type="compositionally biased region" description="Polar residues" evidence="1">
    <location>
        <begin position="494"/>
        <end position="510"/>
    </location>
</feature>
<evidence type="ECO:0000313" key="5">
    <source>
        <dbReference type="RefSeq" id="XP_022241056.1"/>
    </source>
</evidence>
<dbReference type="Proteomes" id="UP000694941">
    <property type="component" value="Unplaced"/>
</dbReference>
<feature type="compositionally biased region" description="Basic and acidic residues" evidence="1">
    <location>
        <begin position="603"/>
        <end position="612"/>
    </location>
</feature>
<accession>A0ABM1SBQ1</accession>
<dbReference type="RefSeq" id="XP_022241049.1">
    <property type="nucleotide sequence ID" value="XM_022385341.1"/>
</dbReference>
<feature type="compositionally biased region" description="Basic and acidic residues" evidence="1">
    <location>
        <begin position="25"/>
        <end position="36"/>
    </location>
</feature>
<protein>
    <submittedName>
        <fullName evidence="3 4">Uncharacterized protein LOC106458775</fullName>
    </submittedName>
</protein>
<reference evidence="3 4" key="1">
    <citation type="submission" date="2025-05" db="UniProtKB">
        <authorList>
            <consortium name="RefSeq"/>
        </authorList>
    </citation>
    <scope>IDENTIFICATION</scope>
    <source>
        <tissue evidence="3 4">Muscle</tissue>
    </source>
</reference>
<dbReference type="RefSeq" id="XP_022241056.1">
    <property type="nucleotide sequence ID" value="XM_022385348.1"/>
</dbReference>
<sequence length="612" mass="68563">MDKEKLVYDQDQQNGPIDLSIKSSEATHEHECETRSLKTSNNSPGIQTRAKKLVNSESDGKWRDIARGESFFSVVSPWLIKSQKFDKTFLSVDSTAENTPGEFPSSPPLLPTASIDSCPIVYDVVGKSYSLLKLSDGQVYPIPLDSSASNISQKNYLIKYDVNEKDVCKSGNKSHSKLCGVNSMTMNKEEKCTYECCTKKHFGHLCTSKSSSRLIDRNLSTIGKTLVLRKNDLLSTPVATHNTQSSSILHSNKVTKHNTSSQETSLQFKNERECEDSSEEGGLPEDLSVSKLPRHLDDLISRPLTTGSQINCNRIRKSASFCDISRSTLEQEQNHILDMSKSKSDTETPASSPNPKISSSLYTLNDIDDNRSLMENRTFLKFASKHKYLKQKKGRQVLSKLLTCRPITLEVKGERSDNLQYHDEEPLTSHNWCQNLSISPNDRNSFLEALHQIVPCGYPLNVYEYYTYLIQMYHSHEALKHRVGLTGTPAESVIPNNTSSSAPTSQTLESPEQDSPLLEGENVSCAAKKQPTRALTGKHVKYGTGASPSILLTLRQKIQERQKAKELAITDNVISNEKTEEAGRKRKKSSLSKHSTKRNRQQKNKENDVKIK</sequence>
<evidence type="ECO:0000313" key="4">
    <source>
        <dbReference type="RefSeq" id="XP_022241049.1"/>
    </source>
</evidence>
<organism evidence="2 5">
    <name type="scientific">Limulus polyphemus</name>
    <name type="common">Atlantic horseshoe crab</name>
    <dbReference type="NCBI Taxonomy" id="6850"/>
    <lineage>
        <taxon>Eukaryota</taxon>
        <taxon>Metazoa</taxon>
        <taxon>Ecdysozoa</taxon>
        <taxon>Arthropoda</taxon>
        <taxon>Chelicerata</taxon>
        <taxon>Merostomata</taxon>
        <taxon>Xiphosura</taxon>
        <taxon>Limulidae</taxon>
        <taxon>Limulus</taxon>
    </lineage>
</organism>
<gene>
    <name evidence="3 4 5" type="primary">LOC106458775</name>
</gene>
<evidence type="ECO:0000313" key="3">
    <source>
        <dbReference type="RefSeq" id="XP_013773780.2"/>
    </source>
</evidence>
<feature type="compositionally biased region" description="Polar residues" evidence="1">
    <location>
        <begin position="37"/>
        <end position="46"/>
    </location>
</feature>
<feature type="region of interest" description="Disordered" evidence="1">
    <location>
        <begin position="490"/>
        <end position="517"/>
    </location>
</feature>
<keyword evidence="2" id="KW-1185">Reference proteome</keyword>
<feature type="compositionally biased region" description="Acidic residues" evidence="1">
    <location>
        <begin position="273"/>
        <end position="283"/>
    </location>
</feature>